<organism evidence="1 2">
    <name type="scientific">Candidatus Accumulibacter appositus</name>
    <dbReference type="NCBI Taxonomy" id="1454003"/>
    <lineage>
        <taxon>Bacteria</taxon>
        <taxon>Pseudomonadati</taxon>
        <taxon>Pseudomonadota</taxon>
        <taxon>Betaproteobacteria</taxon>
        <taxon>Candidatus Accumulibacter</taxon>
    </lineage>
</organism>
<accession>A0A011QJD2</accession>
<dbReference type="EMBL" id="JEMX01000061">
    <property type="protein sequence ID" value="EXI78939.1"/>
    <property type="molecule type" value="Genomic_DNA"/>
</dbReference>
<name>A0A011QJD2_9PROT</name>
<sequence length="84" mass="8666">MNSAVVPTTITSRSLPAKLISDVPTASGAARCTALARSSACASSMVRSRGVLVTALPGLKPPVCERPGRTMTRLLPIDENSLST</sequence>
<proteinExistence type="predicted"/>
<reference evidence="1 2" key="1">
    <citation type="submission" date="2014-02" db="EMBL/GenBank/DDBJ databases">
        <title>Expanding our view of genomic diversity in Candidatus Accumulibacter clades.</title>
        <authorList>
            <person name="Skennerton C.T."/>
            <person name="Barr J.J."/>
            <person name="Slater F.R."/>
            <person name="Bond P.L."/>
            <person name="Tyson G.W."/>
        </authorList>
    </citation>
    <scope>NUCLEOTIDE SEQUENCE [LARGE SCALE GENOMIC DNA]</scope>
    <source>
        <strain evidence="2">BA-92</strain>
    </source>
</reference>
<evidence type="ECO:0000313" key="1">
    <source>
        <dbReference type="EMBL" id="EXI78939.1"/>
    </source>
</evidence>
<gene>
    <name evidence="1" type="ORF">AW10_02580</name>
</gene>
<dbReference type="Proteomes" id="UP000021816">
    <property type="component" value="Unassembled WGS sequence"/>
</dbReference>
<evidence type="ECO:0000313" key="2">
    <source>
        <dbReference type="Proteomes" id="UP000021816"/>
    </source>
</evidence>
<dbReference type="AlphaFoldDB" id="A0A011QJD2"/>
<protein>
    <submittedName>
        <fullName evidence="1">Uncharacterized protein</fullName>
    </submittedName>
</protein>
<comment type="caution">
    <text evidence="1">The sequence shown here is derived from an EMBL/GenBank/DDBJ whole genome shotgun (WGS) entry which is preliminary data.</text>
</comment>